<evidence type="ECO:0000313" key="5">
    <source>
        <dbReference type="EMBL" id="ODQ48928.1"/>
    </source>
</evidence>
<gene>
    <name evidence="5" type="ORF">PICMEDRAFT_9438</name>
</gene>
<dbReference type="PROSITE" id="PS00061">
    <property type="entry name" value="ADH_SHORT"/>
    <property type="match status" value="1"/>
</dbReference>
<name>A0A1E3NTE2_9ASCO</name>
<dbReference type="RefSeq" id="XP_019020041.1">
    <property type="nucleotide sequence ID" value="XM_019165093.1"/>
</dbReference>
<dbReference type="GO" id="GO:0016616">
    <property type="term" value="F:oxidoreductase activity, acting on the CH-OH group of donors, NAD or NADP as acceptor"/>
    <property type="evidence" value="ECO:0007669"/>
    <property type="project" value="TreeGrafter"/>
</dbReference>
<keyword evidence="6" id="KW-1185">Reference proteome</keyword>
<dbReference type="SUPFAM" id="SSF51735">
    <property type="entry name" value="NAD(P)-binding Rossmann-fold domains"/>
    <property type="match status" value="1"/>
</dbReference>
<dbReference type="EMBL" id="KV454001">
    <property type="protein sequence ID" value="ODQ48928.1"/>
    <property type="molecule type" value="Genomic_DNA"/>
</dbReference>
<evidence type="ECO:0000256" key="1">
    <source>
        <dbReference type="ARBA" id="ARBA00006484"/>
    </source>
</evidence>
<sequence>MKTFESFIPSPLVVQSGWNLDTLIYASLFTIFNPITVWIFYFTEKVSGRYATAIAIFWVCRYLNRCMRKSYATPSTNKLVLISGGASGLGSELVKKWSSQKDIGKIIVVDVQKPDKKTGCGCDKIHYIQYDLNDTSLRFLKTQNGIEHCDDFVDLSKVDILVCNAGIRQMQTLQELQAEEIRKISHVNWLSHMLLIKQYIEAISSREKSRRFQVVVVGSVLGFVGPKQLGIYAGTKNALMSLMDSLREELPSNIVLSTVLPGQLDSSMFADVSVNHFLAPIIHTKKLAERIHTIVEEGWNGTFSYPTYGRLLPIYRVLPWWAQRFCRWFSGMDDV</sequence>
<dbReference type="GeneID" id="30181780"/>
<dbReference type="InterPro" id="IPR002347">
    <property type="entry name" value="SDR_fam"/>
</dbReference>
<dbReference type="InterPro" id="IPR020904">
    <property type="entry name" value="Sc_DH/Rdtase_CS"/>
</dbReference>
<dbReference type="InterPro" id="IPR036291">
    <property type="entry name" value="NAD(P)-bd_dom_sf"/>
</dbReference>
<dbReference type="PANTHER" id="PTHR24322">
    <property type="entry name" value="PKSB"/>
    <property type="match status" value="1"/>
</dbReference>
<dbReference type="Gene3D" id="3.40.50.720">
    <property type="entry name" value="NAD(P)-binding Rossmann-like Domain"/>
    <property type="match status" value="1"/>
</dbReference>
<accession>A0A1E3NTE2</accession>
<keyword evidence="4" id="KW-0472">Membrane</keyword>
<keyword evidence="4" id="KW-1133">Transmembrane helix</keyword>
<evidence type="ECO:0000256" key="2">
    <source>
        <dbReference type="ARBA" id="ARBA00022857"/>
    </source>
</evidence>
<proteinExistence type="inferred from homology"/>
<comment type="similarity">
    <text evidence="1">Belongs to the short-chain dehydrogenases/reductases (SDR) family.</text>
</comment>
<keyword evidence="3" id="KW-0560">Oxidoreductase</keyword>
<keyword evidence="4" id="KW-0812">Transmembrane</keyword>
<keyword evidence="2" id="KW-0521">NADP</keyword>
<organism evidence="5 6">
    <name type="scientific">Pichia membranifaciens NRRL Y-2026</name>
    <dbReference type="NCBI Taxonomy" id="763406"/>
    <lineage>
        <taxon>Eukaryota</taxon>
        <taxon>Fungi</taxon>
        <taxon>Dikarya</taxon>
        <taxon>Ascomycota</taxon>
        <taxon>Saccharomycotina</taxon>
        <taxon>Pichiomycetes</taxon>
        <taxon>Pichiales</taxon>
        <taxon>Pichiaceae</taxon>
        <taxon>Pichia</taxon>
    </lineage>
</organism>
<protein>
    <submittedName>
        <fullName evidence="5">Uncharacterized protein</fullName>
    </submittedName>
</protein>
<evidence type="ECO:0000256" key="3">
    <source>
        <dbReference type="ARBA" id="ARBA00023002"/>
    </source>
</evidence>
<dbReference type="PANTHER" id="PTHR24322:SF736">
    <property type="entry name" value="RETINOL DEHYDROGENASE 10"/>
    <property type="match status" value="1"/>
</dbReference>
<dbReference type="Pfam" id="PF00106">
    <property type="entry name" value="adh_short"/>
    <property type="match status" value="1"/>
</dbReference>
<feature type="transmembrane region" description="Helical" evidence="4">
    <location>
        <begin position="20"/>
        <end position="41"/>
    </location>
</feature>
<dbReference type="STRING" id="763406.A0A1E3NTE2"/>
<dbReference type="PRINTS" id="PR00081">
    <property type="entry name" value="GDHRDH"/>
</dbReference>
<reference evidence="5 6" key="1">
    <citation type="journal article" date="2016" name="Proc. Natl. Acad. Sci. U.S.A.">
        <title>Comparative genomics of biotechnologically important yeasts.</title>
        <authorList>
            <person name="Riley R."/>
            <person name="Haridas S."/>
            <person name="Wolfe K.H."/>
            <person name="Lopes M.R."/>
            <person name="Hittinger C.T."/>
            <person name="Goeker M."/>
            <person name="Salamov A.A."/>
            <person name="Wisecaver J.H."/>
            <person name="Long T.M."/>
            <person name="Calvey C.H."/>
            <person name="Aerts A.L."/>
            <person name="Barry K.W."/>
            <person name="Choi C."/>
            <person name="Clum A."/>
            <person name="Coughlan A.Y."/>
            <person name="Deshpande S."/>
            <person name="Douglass A.P."/>
            <person name="Hanson S.J."/>
            <person name="Klenk H.-P."/>
            <person name="LaButti K.M."/>
            <person name="Lapidus A."/>
            <person name="Lindquist E.A."/>
            <person name="Lipzen A.M."/>
            <person name="Meier-Kolthoff J.P."/>
            <person name="Ohm R.A."/>
            <person name="Otillar R.P."/>
            <person name="Pangilinan J.L."/>
            <person name="Peng Y."/>
            <person name="Rokas A."/>
            <person name="Rosa C.A."/>
            <person name="Scheuner C."/>
            <person name="Sibirny A.A."/>
            <person name="Slot J.C."/>
            <person name="Stielow J.B."/>
            <person name="Sun H."/>
            <person name="Kurtzman C.P."/>
            <person name="Blackwell M."/>
            <person name="Grigoriev I.V."/>
            <person name="Jeffries T.W."/>
        </authorList>
    </citation>
    <scope>NUCLEOTIDE SEQUENCE [LARGE SCALE GENOMIC DNA]</scope>
    <source>
        <strain evidence="5 6">NRRL Y-2026</strain>
    </source>
</reference>
<dbReference type="Proteomes" id="UP000094455">
    <property type="component" value="Unassembled WGS sequence"/>
</dbReference>
<dbReference type="OrthoDB" id="5840532at2759"/>
<evidence type="ECO:0000313" key="6">
    <source>
        <dbReference type="Proteomes" id="UP000094455"/>
    </source>
</evidence>
<evidence type="ECO:0000256" key="4">
    <source>
        <dbReference type="SAM" id="Phobius"/>
    </source>
</evidence>
<dbReference type="AlphaFoldDB" id="A0A1E3NTE2"/>